<evidence type="ECO:0000256" key="14">
    <source>
        <dbReference type="ARBA" id="ARBA00058205"/>
    </source>
</evidence>
<accession>A0A4Y1RK06</accession>
<dbReference type="SUPFAM" id="SSF54637">
    <property type="entry name" value="Thioesterase/thiol ester dehydrase-isomerase"/>
    <property type="match status" value="2"/>
</dbReference>
<gene>
    <name evidence="21" type="ORF">Prudu_015883</name>
</gene>
<comment type="function">
    <text evidence="14">Catalyzes the hydrolysis of acyl-CoAs into free fatty acids and coenzyme A (CoASH), regulating their respective intracellular levels. Has acyl-CoA thioesterase activity towards medium (C12) and long-chain (C18) fatty acyl-CoA substrates. Can also hydrolyze 3-hydroxyphenylacetyl-CoA and 3,4-dihydroxyphenylacetyl-CoA (in vitro). May play a role in controlling adaptive thermogenesis.</text>
</comment>
<comment type="subcellular location">
    <subcellularLocation>
        <location evidence="3">Cytoplasm</location>
        <location evidence="3">Cytoskeleton</location>
        <location evidence="3">Spindle</location>
    </subcellularLocation>
    <subcellularLocation>
        <location evidence="4">Cytoplasm</location>
        <location evidence="4">Cytosol</location>
    </subcellularLocation>
    <subcellularLocation>
        <location evidence="2">Mitochondrion</location>
    </subcellularLocation>
    <subcellularLocation>
        <location evidence="1">Nucleus</location>
    </subcellularLocation>
</comment>
<keyword evidence="6" id="KW-0963">Cytoplasm</keyword>
<keyword evidence="9" id="KW-0443">Lipid metabolism</keyword>
<protein>
    <recommendedName>
        <fullName evidence="16">Acyl-coenzyme A thioesterase 13</fullName>
    </recommendedName>
    <alternativeName>
        <fullName evidence="17">Hotdog-fold thioesterase superfamily member 2</fullName>
    </alternativeName>
    <alternativeName>
        <fullName evidence="18">Thioesterase superfamily member 2</fullName>
    </alternativeName>
</protein>
<dbReference type="AlphaFoldDB" id="A0A4Y1RK06"/>
<feature type="domain" description="Thioesterase" evidence="20">
    <location>
        <begin position="104"/>
        <end position="158"/>
    </location>
</feature>
<dbReference type="PANTHER" id="PTHR21660:SF8">
    <property type="entry name" value="OS02G0521700 PROTEIN"/>
    <property type="match status" value="1"/>
</dbReference>
<evidence type="ECO:0000256" key="8">
    <source>
        <dbReference type="ARBA" id="ARBA00022990"/>
    </source>
</evidence>
<evidence type="ECO:0000259" key="20">
    <source>
        <dbReference type="Pfam" id="PF03061"/>
    </source>
</evidence>
<dbReference type="InterPro" id="IPR039298">
    <property type="entry name" value="ACOT13"/>
</dbReference>
<dbReference type="InterPro" id="IPR006683">
    <property type="entry name" value="Thioestr_dom"/>
</dbReference>
<evidence type="ECO:0000256" key="1">
    <source>
        <dbReference type="ARBA" id="ARBA00004123"/>
    </source>
</evidence>
<evidence type="ECO:0000256" key="3">
    <source>
        <dbReference type="ARBA" id="ARBA00004186"/>
    </source>
</evidence>
<dbReference type="CDD" id="cd03443">
    <property type="entry name" value="PaaI_thioesterase"/>
    <property type="match status" value="2"/>
</dbReference>
<evidence type="ECO:0000313" key="21">
    <source>
        <dbReference type="EMBL" id="BBH04681.1"/>
    </source>
</evidence>
<dbReference type="Gene3D" id="3.10.129.10">
    <property type="entry name" value="Hotdog Thioesterase"/>
    <property type="match status" value="2"/>
</dbReference>
<feature type="compositionally biased region" description="Basic and acidic residues" evidence="19">
    <location>
        <begin position="36"/>
        <end position="45"/>
    </location>
</feature>
<organism evidence="21">
    <name type="scientific">Prunus dulcis</name>
    <name type="common">Almond</name>
    <name type="synonym">Amygdalus dulcis</name>
    <dbReference type="NCBI Taxonomy" id="3755"/>
    <lineage>
        <taxon>Eukaryota</taxon>
        <taxon>Viridiplantae</taxon>
        <taxon>Streptophyta</taxon>
        <taxon>Embryophyta</taxon>
        <taxon>Tracheophyta</taxon>
        <taxon>Spermatophyta</taxon>
        <taxon>Magnoliopsida</taxon>
        <taxon>eudicotyledons</taxon>
        <taxon>Gunneridae</taxon>
        <taxon>Pentapetalae</taxon>
        <taxon>rosids</taxon>
        <taxon>fabids</taxon>
        <taxon>Rosales</taxon>
        <taxon>Rosaceae</taxon>
        <taxon>Amygdaloideae</taxon>
        <taxon>Amygdaleae</taxon>
        <taxon>Prunus</taxon>
    </lineage>
</organism>
<evidence type="ECO:0000256" key="4">
    <source>
        <dbReference type="ARBA" id="ARBA00004514"/>
    </source>
</evidence>
<dbReference type="InterPro" id="IPR029069">
    <property type="entry name" value="HotDog_dom_sf"/>
</dbReference>
<dbReference type="Pfam" id="PF03061">
    <property type="entry name" value="4HBT"/>
    <property type="match status" value="2"/>
</dbReference>
<keyword evidence="10" id="KW-0496">Mitochondrion</keyword>
<sequence>MTRCVIITPENLNFPFADPLHSNSSPEMDQNGGKPSMEKAKRSLELTDDESEAVSRLAVPPHRAGAGPSFYEYFALRGIQVDLVEPGLVVCTFKVPLHLSDRSGRLANGAIANLVDEVGGAVVHVEGLPMNVSVDMCISYMSTAKLHDELEITSRVSGQRGGYSGTIVLMRNKIENLGNKVIQSQYLTQTHYVSVCMASSLGSFQGNYVNDITRLYHYSFRGGAGRSVKKKYNQDSPNPKGHSRCREVFSKKDLMYLKRNGSSLMKMTLFCRTMMSSSNPISFPPSQYFLFKDPFLTNSICGASPYGCGKILYEEKVERKSNMEDAKKCLELTPDESEAVSRVVVPEIRVGKEPSLYDLFATTGIRVDRVEPGFAVCSFKVPPRLTDKDGNLSNGAIANLVDVAGASLIYVMGLPMNVSVDMSISYVSKAKIDDELEITSKRLGQKGGYSGTSVLMRNKATGEIVAEGRHSLFRSAAASKL</sequence>
<evidence type="ECO:0000256" key="13">
    <source>
        <dbReference type="ARBA" id="ARBA00052976"/>
    </source>
</evidence>
<dbReference type="EMBL" id="AP019302">
    <property type="protein sequence ID" value="BBH04681.1"/>
    <property type="molecule type" value="Genomic_DNA"/>
</dbReference>
<evidence type="ECO:0000256" key="10">
    <source>
        <dbReference type="ARBA" id="ARBA00023128"/>
    </source>
</evidence>
<feature type="region of interest" description="Disordered" evidence="19">
    <location>
        <begin position="17"/>
        <end position="51"/>
    </location>
</feature>
<evidence type="ECO:0000256" key="11">
    <source>
        <dbReference type="ARBA" id="ARBA00023212"/>
    </source>
</evidence>
<dbReference type="GO" id="GO:0047617">
    <property type="term" value="F:fatty acyl-CoA hydrolase activity"/>
    <property type="evidence" value="ECO:0007669"/>
    <property type="project" value="InterPro"/>
</dbReference>
<evidence type="ECO:0000256" key="15">
    <source>
        <dbReference type="ARBA" id="ARBA00064709"/>
    </source>
</evidence>
<keyword evidence="8" id="KW-0007">Acetylation</keyword>
<comment type="subunit">
    <text evidence="15">Homotetramer. Interacts with PCTP.</text>
</comment>
<evidence type="ECO:0000256" key="6">
    <source>
        <dbReference type="ARBA" id="ARBA00022490"/>
    </source>
</evidence>
<evidence type="ECO:0000256" key="17">
    <source>
        <dbReference type="ARBA" id="ARBA00081533"/>
    </source>
</evidence>
<evidence type="ECO:0000256" key="5">
    <source>
        <dbReference type="ARBA" id="ARBA00008324"/>
    </source>
</evidence>
<dbReference type="GO" id="GO:0006629">
    <property type="term" value="P:lipid metabolic process"/>
    <property type="evidence" value="ECO:0007669"/>
    <property type="project" value="UniProtKB-KW"/>
</dbReference>
<name>A0A4Y1RK06_PRUDU</name>
<feature type="domain" description="Thioesterase" evidence="20">
    <location>
        <begin position="390"/>
        <end position="440"/>
    </location>
</feature>
<evidence type="ECO:0000256" key="19">
    <source>
        <dbReference type="SAM" id="MobiDB-lite"/>
    </source>
</evidence>
<evidence type="ECO:0000256" key="16">
    <source>
        <dbReference type="ARBA" id="ARBA00067273"/>
    </source>
</evidence>
<dbReference type="GO" id="GO:0005819">
    <property type="term" value="C:spindle"/>
    <property type="evidence" value="ECO:0007669"/>
    <property type="project" value="UniProtKB-SubCell"/>
</dbReference>
<dbReference type="GO" id="GO:0005739">
    <property type="term" value="C:mitochondrion"/>
    <property type="evidence" value="ECO:0007669"/>
    <property type="project" value="UniProtKB-SubCell"/>
</dbReference>
<proteinExistence type="inferred from homology"/>
<dbReference type="GO" id="GO:0005634">
    <property type="term" value="C:nucleus"/>
    <property type="evidence" value="ECO:0007669"/>
    <property type="project" value="UniProtKB-SubCell"/>
</dbReference>
<evidence type="ECO:0000256" key="2">
    <source>
        <dbReference type="ARBA" id="ARBA00004173"/>
    </source>
</evidence>
<comment type="catalytic activity">
    <reaction evidence="13">
        <text>a fatty acyl-CoA + H2O = a fatty acid + CoA + H(+)</text>
        <dbReference type="Rhea" id="RHEA:16781"/>
        <dbReference type="ChEBI" id="CHEBI:15377"/>
        <dbReference type="ChEBI" id="CHEBI:15378"/>
        <dbReference type="ChEBI" id="CHEBI:28868"/>
        <dbReference type="ChEBI" id="CHEBI:57287"/>
        <dbReference type="ChEBI" id="CHEBI:77636"/>
    </reaction>
    <physiologicalReaction direction="left-to-right" evidence="13">
        <dbReference type="Rhea" id="RHEA:16782"/>
    </physiologicalReaction>
</comment>
<dbReference type="FunFam" id="3.10.129.10:FF:000021">
    <property type="entry name" value="Acyl-coenzyme A thioesterase 13"/>
    <property type="match status" value="2"/>
</dbReference>
<keyword evidence="11" id="KW-0206">Cytoskeleton</keyword>
<evidence type="ECO:0000256" key="12">
    <source>
        <dbReference type="ARBA" id="ARBA00023242"/>
    </source>
</evidence>
<evidence type="ECO:0000256" key="18">
    <source>
        <dbReference type="ARBA" id="ARBA00083956"/>
    </source>
</evidence>
<keyword evidence="7" id="KW-0378">Hydrolase</keyword>
<reference evidence="21" key="1">
    <citation type="journal article" date="2019" name="Science">
        <title>Mutation of a bHLH transcription factor allowed almond domestication.</title>
        <authorList>
            <person name="Sanchez-Perez R."/>
            <person name="Pavan S."/>
            <person name="Mazzeo R."/>
            <person name="Moldovan C."/>
            <person name="Aiese Cigliano R."/>
            <person name="Del Cueto J."/>
            <person name="Ricciardi F."/>
            <person name="Lotti C."/>
            <person name="Ricciardi L."/>
            <person name="Dicenta F."/>
            <person name="Lopez-Marques R.L."/>
            <person name="Lindberg Moller B."/>
        </authorList>
    </citation>
    <scope>NUCLEOTIDE SEQUENCE</scope>
</reference>
<evidence type="ECO:0000256" key="9">
    <source>
        <dbReference type="ARBA" id="ARBA00023098"/>
    </source>
</evidence>
<evidence type="ECO:0000256" key="7">
    <source>
        <dbReference type="ARBA" id="ARBA00022801"/>
    </source>
</evidence>
<dbReference type="PANTHER" id="PTHR21660">
    <property type="entry name" value="THIOESTERASE SUPERFAMILY MEMBER-RELATED"/>
    <property type="match status" value="1"/>
</dbReference>
<keyword evidence="12" id="KW-0539">Nucleus</keyword>
<comment type="similarity">
    <text evidence="5">Belongs to the thioesterase PaaI family.</text>
</comment>
<dbReference type="GO" id="GO:0005829">
    <property type="term" value="C:cytosol"/>
    <property type="evidence" value="ECO:0007669"/>
    <property type="project" value="UniProtKB-SubCell"/>
</dbReference>